<dbReference type="InterPro" id="IPR014001">
    <property type="entry name" value="Helicase_ATP-bd"/>
</dbReference>
<reference evidence="3 4" key="1">
    <citation type="submission" date="2018-08" db="EMBL/GenBank/DDBJ databases">
        <title>Microbacterium lemovicicum sp. nov., a bacterium isolated from a natural uranium-rich soil.</title>
        <authorList>
            <person name="ORTET P."/>
        </authorList>
    </citation>
    <scope>NUCLEOTIDE SEQUENCE [LARGE SCALE GENOMIC DNA]</scope>
    <source>
        <strain evidence="3 4">Viu22</strain>
    </source>
</reference>
<dbReference type="Pfam" id="PF00271">
    <property type="entry name" value="Helicase_C"/>
    <property type="match status" value="1"/>
</dbReference>
<keyword evidence="3" id="KW-0067">ATP-binding</keyword>
<dbReference type="EMBL" id="CP031423">
    <property type="protein sequence ID" value="AZS37555.1"/>
    <property type="molecule type" value="Genomic_DNA"/>
</dbReference>
<name>A0A3S9WBX0_9MICO</name>
<dbReference type="InterPro" id="IPR025202">
    <property type="entry name" value="PLD-like_dom"/>
</dbReference>
<dbReference type="KEGG" id="mlv:CVS47_02192"/>
<dbReference type="SUPFAM" id="SSF56024">
    <property type="entry name" value="Phospholipase D/nuclease"/>
    <property type="match status" value="1"/>
</dbReference>
<dbReference type="SMART" id="SM00487">
    <property type="entry name" value="DEXDc"/>
    <property type="match status" value="1"/>
</dbReference>
<accession>A0A3S9WBX0</accession>
<dbReference type="PROSITE" id="PS51194">
    <property type="entry name" value="HELICASE_CTER"/>
    <property type="match status" value="1"/>
</dbReference>
<evidence type="ECO:0000313" key="4">
    <source>
        <dbReference type="Proteomes" id="UP000276888"/>
    </source>
</evidence>
<dbReference type="InterPro" id="IPR001650">
    <property type="entry name" value="Helicase_C-like"/>
</dbReference>
<dbReference type="SUPFAM" id="SSF52540">
    <property type="entry name" value="P-loop containing nucleoside triphosphate hydrolases"/>
    <property type="match status" value="1"/>
</dbReference>
<dbReference type="InterPro" id="IPR006935">
    <property type="entry name" value="Helicase/UvrB_N"/>
</dbReference>
<evidence type="ECO:0000313" key="3">
    <source>
        <dbReference type="EMBL" id="AZS37555.1"/>
    </source>
</evidence>
<dbReference type="CDD" id="cd18032">
    <property type="entry name" value="DEXHc_RE_I_III_res"/>
    <property type="match status" value="1"/>
</dbReference>
<dbReference type="Gene3D" id="3.30.870.10">
    <property type="entry name" value="Endonuclease Chain A"/>
    <property type="match status" value="1"/>
</dbReference>
<organism evidence="3 4">
    <name type="scientific">Microbacterium lemovicicum</name>
    <dbReference type="NCBI Taxonomy" id="1072463"/>
    <lineage>
        <taxon>Bacteria</taxon>
        <taxon>Bacillati</taxon>
        <taxon>Actinomycetota</taxon>
        <taxon>Actinomycetes</taxon>
        <taxon>Micrococcales</taxon>
        <taxon>Microbacteriaceae</taxon>
        <taxon>Microbacterium</taxon>
    </lineage>
</organism>
<sequence>MLRAIREELRNSEYFSFSVAFVSPRAIALLKQELIDYSGQGTIITSDYLGFNSPAAFAELLNLRSIGIDTRLHGATAYHPKGYIFGYPDRLTGILGSSNLTENALVRNHEWNLKVSATRNSDLARQFMRLTDAQKQDSVPLSAEWINDYARTYIPPARRESASPGVSSQSLGTVLTHPQVTPNEMQRDALRAIAEMRLQGKRKAVVISATGTGKTILSALDVRAYGPRRMLFIVHREQILDRAISEFQRVLGAPASDFGKLTGGHKHGNRRYVFATIQTLSQPEVLATFAADAFDYVLIDEVHRAGARSYGRVLDYLTPDFLLGMTATPERPDSFNVFELFDYNVPYEIRLNRALENDMLAPFHYYGVADVTFEDGITTSIDTDLSLLGSQVRVEHILHAIELYGHAGAEVRGLIFCGRKAEAHLMSERLNGSWVRGQRLRTTALTGDDSIEHRERIVQQLEAGELDYILTVDVFNEGVDIPSVNQVIMLRQTQSSIIFVQQLGRGLRKHPGKEYLVVIDFIGNYANNYLIPIALFGDDSLNKESLRKNLIAAEETGVLAGLSSVRFDRIAQERVLRSIVSTDISSRQRLKAAVEILRNRLGKMPSLHDFLRFESVDPVILATEADNYPTLLEKLFKHTTGLSDRELAALTLLSKEALAAKRPHELLILQTLLSDGAVTHDRLGELFAQAGALATPLHVRSAIRTLTLEFHNEAEQRRYLHPIAVRNADTVSLNESFRDSYSRSSEFAIAVDDIVRTGLELIHDRYNADTPFTPGRQYSRKDACRLLCWDSSGAASTIYGYKVDQATATCPIFVTYHKAADVSSSTAYEDKLLDRQTMEWFSKSKRTLTSPDVAPIAANKVRTYVFSKKEDADGSGHYFLGQAVSSDAEETRMIDGLPVVRMRLRFDAPIDHAVYDYFHPVVMS</sequence>
<dbReference type="Pfam" id="PF26350">
    <property type="entry name" value="DUF8090"/>
    <property type="match status" value="1"/>
</dbReference>
<dbReference type="GO" id="GO:0005829">
    <property type="term" value="C:cytosol"/>
    <property type="evidence" value="ECO:0007669"/>
    <property type="project" value="TreeGrafter"/>
</dbReference>
<dbReference type="PANTHER" id="PTHR47396:SF1">
    <property type="entry name" value="ATP-DEPENDENT HELICASE IRC3-RELATED"/>
    <property type="match status" value="1"/>
</dbReference>
<dbReference type="GO" id="GO:0003677">
    <property type="term" value="F:DNA binding"/>
    <property type="evidence" value="ECO:0007669"/>
    <property type="project" value="InterPro"/>
</dbReference>
<dbReference type="EC" id="3.6.4.12" evidence="3"/>
<keyword evidence="4" id="KW-1185">Reference proteome</keyword>
<dbReference type="GO" id="GO:0005524">
    <property type="term" value="F:ATP binding"/>
    <property type="evidence" value="ECO:0007669"/>
    <property type="project" value="InterPro"/>
</dbReference>
<keyword evidence="3" id="KW-0547">Nucleotide-binding</keyword>
<evidence type="ECO:0000259" key="1">
    <source>
        <dbReference type="PROSITE" id="PS51192"/>
    </source>
</evidence>
<dbReference type="InterPro" id="IPR027417">
    <property type="entry name" value="P-loop_NTPase"/>
</dbReference>
<dbReference type="SMART" id="SM00490">
    <property type="entry name" value="HELICc"/>
    <property type="match status" value="1"/>
</dbReference>
<feature type="domain" description="Helicase ATP-binding" evidence="1">
    <location>
        <begin position="195"/>
        <end position="347"/>
    </location>
</feature>
<dbReference type="Pfam" id="PF04851">
    <property type="entry name" value="ResIII"/>
    <property type="match status" value="1"/>
</dbReference>
<dbReference type="InterPro" id="IPR021835">
    <property type="entry name" value="DUF3427"/>
</dbReference>
<proteinExistence type="predicted"/>
<dbReference type="AlphaFoldDB" id="A0A3S9WBX0"/>
<dbReference type="CDD" id="cd18799">
    <property type="entry name" value="SF2_C_EcoAI-like"/>
    <property type="match status" value="1"/>
</dbReference>
<dbReference type="GO" id="GO:0016787">
    <property type="term" value="F:hydrolase activity"/>
    <property type="evidence" value="ECO:0007669"/>
    <property type="project" value="UniProtKB-KW"/>
</dbReference>
<dbReference type="GO" id="GO:0003678">
    <property type="term" value="F:DNA helicase activity"/>
    <property type="evidence" value="ECO:0007669"/>
    <property type="project" value="UniProtKB-EC"/>
</dbReference>
<protein>
    <submittedName>
        <fullName evidence="3">DNA repair helicase RadD</fullName>
        <ecNumber evidence="3">3.6.4.12</ecNumber>
    </submittedName>
</protein>
<dbReference type="Pfam" id="PF13091">
    <property type="entry name" value="PLDc_2"/>
    <property type="match status" value="1"/>
</dbReference>
<keyword evidence="3" id="KW-0347">Helicase</keyword>
<dbReference type="Gene3D" id="3.40.50.300">
    <property type="entry name" value="P-loop containing nucleotide triphosphate hydrolases"/>
    <property type="match status" value="2"/>
</dbReference>
<evidence type="ECO:0000259" key="2">
    <source>
        <dbReference type="PROSITE" id="PS51194"/>
    </source>
</evidence>
<dbReference type="REBASE" id="292871">
    <property type="entry name" value="MleViu22ORF2192P"/>
</dbReference>
<dbReference type="PROSITE" id="PS51192">
    <property type="entry name" value="HELICASE_ATP_BIND_1"/>
    <property type="match status" value="1"/>
</dbReference>
<dbReference type="InterPro" id="IPR058403">
    <property type="entry name" value="DUF8090"/>
</dbReference>
<keyword evidence="3" id="KW-0378">Hydrolase</keyword>
<dbReference type="Proteomes" id="UP000276888">
    <property type="component" value="Chromosome"/>
</dbReference>
<dbReference type="InterPro" id="IPR050742">
    <property type="entry name" value="Helicase_Restrict-Modif_Enz"/>
</dbReference>
<dbReference type="Pfam" id="PF11907">
    <property type="entry name" value="DUF3427"/>
    <property type="match status" value="1"/>
</dbReference>
<feature type="domain" description="Helicase C-terminal" evidence="2">
    <location>
        <begin position="393"/>
        <end position="554"/>
    </location>
</feature>
<dbReference type="PANTHER" id="PTHR47396">
    <property type="entry name" value="TYPE I RESTRICTION ENZYME ECOKI R PROTEIN"/>
    <property type="match status" value="1"/>
</dbReference>
<gene>
    <name evidence="3" type="primary">radD</name>
    <name evidence="3" type="ORF">CVS47_02192</name>
</gene>